<gene>
    <name evidence="1" type="ORF">EZS28_051938</name>
</gene>
<sequence length="221" mass="24917">NCDSFGTGKNIHICAYDLIKVRDEINKDQPISIVGQQDLYTNPSYYQYYRIVNHSDAANGTNDPILHKALFADPSSYLSQIYDPFYISSIIGNDSVGCGSTTTDPCKTMKFVMTHIPDTNLSPLYIKGQSNVTVVILDDTSLEFDETINSFTDIGNRFVVKSSGFISGLAYYTKQQIQTSTHSQSLFKIQADSLLEKKCISFSIFNFTLSDLINWWNIEYQ</sequence>
<protein>
    <submittedName>
        <fullName evidence="1">Uncharacterized protein</fullName>
    </submittedName>
</protein>
<comment type="caution">
    <text evidence="1">The sequence shown here is derived from an EMBL/GenBank/DDBJ whole genome shotgun (WGS) entry which is preliminary data.</text>
</comment>
<proteinExistence type="predicted"/>
<name>A0A5J4STH5_9EUKA</name>
<dbReference type="AlphaFoldDB" id="A0A5J4STH5"/>
<evidence type="ECO:0000313" key="1">
    <source>
        <dbReference type="EMBL" id="KAA6349317.1"/>
    </source>
</evidence>
<feature type="non-terminal residue" evidence="1">
    <location>
        <position position="1"/>
    </location>
</feature>
<reference evidence="1 2" key="1">
    <citation type="submission" date="2019-03" db="EMBL/GenBank/DDBJ databases">
        <title>Single cell metagenomics reveals metabolic interactions within the superorganism composed of flagellate Streblomastix strix and complex community of Bacteroidetes bacteria on its surface.</title>
        <authorList>
            <person name="Treitli S.C."/>
            <person name="Kolisko M."/>
            <person name="Husnik F."/>
            <person name="Keeling P."/>
            <person name="Hampl V."/>
        </authorList>
    </citation>
    <scope>NUCLEOTIDE SEQUENCE [LARGE SCALE GENOMIC DNA]</scope>
    <source>
        <strain evidence="1">ST1C</strain>
    </source>
</reference>
<organism evidence="1 2">
    <name type="scientific">Streblomastix strix</name>
    <dbReference type="NCBI Taxonomy" id="222440"/>
    <lineage>
        <taxon>Eukaryota</taxon>
        <taxon>Metamonada</taxon>
        <taxon>Preaxostyla</taxon>
        <taxon>Oxymonadida</taxon>
        <taxon>Streblomastigidae</taxon>
        <taxon>Streblomastix</taxon>
    </lineage>
</organism>
<dbReference type="Proteomes" id="UP000324800">
    <property type="component" value="Unassembled WGS sequence"/>
</dbReference>
<evidence type="ECO:0000313" key="2">
    <source>
        <dbReference type="Proteomes" id="UP000324800"/>
    </source>
</evidence>
<accession>A0A5J4STH5</accession>
<dbReference type="EMBL" id="SNRW01039829">
    <property type="protein sequence ID" value="KAA6349317.1"/>
    <property type="molecule type" value="Genomic_DNA"/>
</dbReference>